<dbReference type="InterPro" id="IPR015421">
    <property type="entry name" value="PyrdxlP-dep_Trfase_major"/>
</dbReference>
<dbReference type="GO" id="GO:0032259">
    <property type="term" value="P:methylation"/>
    <property type="evidence" value="ECO:0007669"/>
    <property type="project" value="UniProtKB-KW"/>
</dbReference>
<evidence type="ECO:0000256" key="4">
    <source>
        <dbReference type="ARBA" id="ARBA00022563"/>
    </source>
</evidence>
<keyword evidence="10" id="KW-0489">Methyltransferase</keyword>
<name>A0A7J6M3E5_PEROL</name>
<dbReference type="FunFam" id="3.40.640.10:FF:000097">
    <property type="entry name" value="Serine hydroxymethyltransferase"/>
    <property type="match status" value="1"/>
</dbReference>
<dbReference type="GO" id="GO:0005739">
    <property type="term" value="C:mitochondrion"/>
    <property type="evidence" value="ECO:0007669"/>
    <property type="project" value="TreeGrafter"/>
</dbReference>
<dbReference type="PROSITE" id="PS00096">
    <property type="entry name" value="SHMT"/>
    <property type="match status" value="1"/>
</dbReference>
<dbReference type="AlphaFoldDB" id="A0A7J6M3E5"/>
<protein>
    <recommendedName>
        <fullName evidence="7">Serine hydroxymethyltransferase</fullName>
        <ecNumber evidence="7">2.1.2.1</ecNumber>
    </recommendedName>
</protein>
<dbReference type="InterPro" id="IPR039429">
    <property type="entry name" value="SHMT-like_dom"/>
</dbReference>
<dbReference type="EC" id="2.1.2.1" evidence="7"/>
<evidence type="ECO:0000256" key="1">
    <source>
        <dbReference type="ARBA" id="ARBA00001933"/>
    </source>
</evidence>
<feature type="domain" description="Serine hydroxymethyltransferase-like" evidence="9">
    <location>
        <begin position="38"/>
        <end position="434"/>
    </location>
</feature>
<dbReference type="PANTHER" id="PTHR11680:SF35">
    <property type="entry name" value="SERINE HYDROXYMETHYLTRANSFERASE 1"/>
    <property type="match status" value="1"/>
</dbReference>
<dbReference type="EMBL" id="JABANN010000215">
    <property type="protein sequence ID" value="KAF4666049.1"/>
    <property type="molecule type" value="Genomic_DNA"/>
</dbReference>
<comment type="function">
    <text evidence="7">Interconversion of serine and glycine.</text>
</comment>
<dbReference type="NCBIfam" id="NF000586">
    <property type="entry name" value="PRK00011.1"/>
    <property type="match status" value="1"/>
</dbReference>
<dbReference type="Proteomes" id="UP000572268">
    <property type="component" value="Unassembled WGS sequence"/>
</dbReference>
<dbReference type="GO" id="GO:0030170">
    <property type="term" value="F:pyridoxal phosphate binding"/>
    <property type="evidence" value="ECO:0007669"/>
    <property type="project" value="InterPro"/>
</dbReference>
<dbReference type="InterPro" id="IPR049943">
    <property type="entry name" value="Ser_HO-MeTrfase-like"/>
</dbReference>
<evidence type="ECO:0000313" key="11">
    <source>
        <dbReference type="Proteomes" id="UP000572268"/>
    </source>
</evidence>
<evidence type="ECO:0000259" key="9">
    <source>
        <dbReference type="Pfam" id="PF00464"/>
    </source>
</evidence>
<evidence type="ECO:0000256" key="3">
    <source>
        <dbReference type="ARBA" id="ARBA00006376"/>
    </source>
</evidence>
<dbReference type="InterPro" id="IPR001085">
    <property type="entry name" value="Ser_HO-MeTrfase"/>
</dbReference>
<dbReference type="HAMAP" id="MF_00051">
    <property type="entry name" value="SHMT"/>
    <property type="match status" value="1"/>
</dbReference>
<comment type="caution">
    <text evidence="10">The sequence shown here is derived from an EMBL/GenBank/DDBJ whole genome shotgun (WGS) entry which is preliminary data.</text>
</comment>
<dbReference type="InterPro" id="IPR015422">
    <property type="entry name" value="PyrdxlP-dep_Trfase_small"/>
</dbReference>
<dbReference type="Pfam" id="PF00464">
    <property type="entry name" value="SHMT"/>
    <property type="match status" value="1"/>
</dbReference>
<comment type="similarity">
    <text evidence="3 7">Belongs to the SHMT family.</text>
</comment>
<dbReference type="InterPro" id="IPR019798">
    <property type="entry name" value="Ser_HO-MeTrfase_PLP_BS"/>
</dbReference>
<sequence>MLTRAGALPGYRRLLSSAISISSRSISVQAQRLNAHLPDVDPEVDGIIEKERGRQKKNLVLIASENFTSQAVLDAIGSIMTNKYSEGYPNARYYGGNEFIDQMENLCRQRALDAYRLSPEKWGVNVQPLSGSPANFQVYTALMEPHDRLMALDLPHGGHLSHGYQTDTKKVSMVSKFWTSMPYRLDEKTGLIDYDELELLATRFRPKILITGYSAYPRFPDFKRFREIADKSGSSLMCDMAHISGLVAAGVHPSPFEDCDVVTTTTHKTLRGPRGAMIFYRIGQKGVDKKGNAIAYDYAEKINSTVFPGMQGGPHNHIIAGLSVALKQAASVEFREYQEQVVANAAALATEMQKLGFNLVSGGTENHLMLVDLKNKGINGSKVEKVCELASITLNKNTVPGDKSAMNPSGLRIGSPAMTSRGCTEEDFRRVAHFLNRTVDIALEVQKRVGSSKQAAFNKFIEEHDIPEIEELRREMVPHTLRTSPKYKHMMSWLRSNTSEQRSVISRQLHQLVESSILEAGTALERRAAARARLGLPAATGHAESSLKVLDEAYEWFVRATHEPHVDHNRSEEAGSVVSRREWTTTGADDRRIVTLKSRSDADLRRPRTASTYSGSAVSLRTQRSTRELLRPRSAVYERGGTTLEQQPMRPRSAVLGGVKEGPTLMMRNASSRPLTAASSRATFETASTVDLSRPVSAIKNTSSGVPSAGPCRAALAEVRKVRERKAVESALSRWSWEKGKLETESARNAETSGKAPSLTASDGFGLQGDPSCVMMKKVIHSSWLLPGRYDKRTREMSKSRGPRNDGNRRSDATARCALLLKMRNRRQEQLDEVAALAARLKQLGTEINAEVLERALVLPEQRLRDAASFPAVRLPPYAPNIAMSWVLLYCLDVALPIEDFIVSEIEQIESGVVEGMD</sequence>
<accession>A0A7J6M3E5</accession>
<dbReference type="GO" id="GO:0035999">
    <property type="term" value="P:tetrahydrofolate interconversion"/>
    <property type="evidence" value="ECO:0007669"/>
    <property type="project" value="UniProtKB-UniPathway"/>
</dbReference>
<dbReference type="GO" id="GO:0004372">
    <property type="term" value="F:glycine hydroxymethyltransferase activity"/>
    <property type="evidence" value="ECO:0007669"/>
    <property type="project" value="UniProtKB-EC"/>
</dbReference>
<evidence type="ECO:0000256" key="8">
    <source>
        <dbReference type="SAM" id="MobiDB-lite"/>
    </source>
</evidence>
<evidence type="ECO:0000256" key="2">
    <source>
        <dbReference type="ARBA" id="ARBA00004777"/>
    </source>
</evidence>
<feature type="region of interest" description="Disordered" evidence="8">
    <location>
        <begin position="792"/>
        <end position="811"/>
    </location>
</feature>
<comment type="pathway">
    <text evidence="2 7">One-carbon metabolism; tetrahydrofolate interconversion.</text>
</comment>
<dbReference type="GO" id="GO:0008168">
    <property type="term" value="F:methyltransferase activity"/>
    <property type="evidence" value="ECO:0007669"/>
    <property type="project" value="UniProtKB-KW"/>
</dbReference>
<feature type="region of interest" description="Disordered" evidence="8">
    <location>
        <begin position="601"/>
        <end position="625"/>
    </location>
</feature>
<comment type="catalytic activity">
    <reaction evidence="7">
        <text>(6R)-5,10-methylene-5,6,7,8-tetrahydrofolate + glycine + H2O = (6S)-5,6,7,8-tetrahydrofolate + L-serine</text>
        <dbReference type="Rhea" id="RHEA:15481"/>
        <dbReference type="ChEBI" id="CHEBI:15377"/>
        <dbReference type="ChEBI" id="CHEBI:15636"/>
        <dbReference type="ChEBI" id="CHEBI:33384"/>
        <dbReference type="ChEBI" id="CHEBI:57305"/>
        <dbReference type="ChEBI" id="CHEBI:57453"/>
        <dbReference type="EC" id="2.1.2.1"/>
    </reaction>
</comment>
<keyword evidence="5 7" id="KW-0808">Transferase</keyword>
<evidence type="ECO:0000256" key="5">
    <source>
        <dbReference type="ARBA" id="ARBA00022679"/>
    </source>
</evidence>
<dbReference type="SUPFAM" id="SSF53383">
    <property type="entry name" value="PLP-dependent transferases"/>
    <property type="match status" value="1"/>
</dbReference>
<keyword evidence="4 7" id="KW-0554">One-carbon metabolism</keyword>
<reference evidence="10 11" key="1">
    <citation type="submission" date="2020-04" db="EMBL/GenBank/DDBJ databases">
        <title>Perkinsus olseni comparative genomics.</title>
        <authorList>
            <person name="Bogema D.R."/>
        </authorList>
    </citation>
    <scope>NUCLEOTIDE SEQUENCE [LARGE SCALE GENOMIC DNA]</scope>
    <source>
        <strain evidence="10">ATCC PRA-31</strain>
    </source>
</reference>
<feature type="region of interest" description="Disordered" evidence="8">
    <location>
        <begin position="740"/>
        <end position="763"/>
    </location>
</feature>
<comment type="cofactor">
    <cofactor evidence="1 7">
        <name>pyridoxal 5'-phosphate</name>
        <dbReference type="ChEBI" id="CHEBI:597326"/>
    </cofactor>
</comment>
<dbReference type="InterPro" id="IPR015424">
    <property type="entry name" value="PyrdxlP-dep_Trfase"/>
</dbReference>
<dbReference type="PANTHER" id="PTHR11680">
    <property type="entry name" value="SERINE HYDROXYMETHYLTRANSFERASE"/>
    <property type="match status" value="1"/>
</dbReference>
<keyword evidence="6 7" id="KW-0663">Pyridoxal phosphate</keyword>
<feature type="compositionally biased region" description="Polar residues" evidence="8">
    <location>
        <begin position="609"/>
        <end position="623"/>
    </location>
</feature>
<evidence type="ECO:0000313" key="10">
    <source>
        <dbReference type="EMBL" id="KAF4666049.1"/>
    </source>
</evidence>
<dbReference type="Gene3D" id="3.40.640.10">
    <property type="entry name" value="Type I PLP-dependent aspartate aminotransferase-like (Major domain)"/>
    <property type="match status" value="1"/>
</dbReference>
<evidence type="ECO:0000256" key="7">
    <source>
        <dbReference type="RuleBase" id="RU000585"/>
    </source>
</evidence>
<dbReference type="GO" id="GO:0019264">
    <property type="term" value="P:glycine biosynthetic process from serine"/>
    <property type="evidence" value="ECO:0007669"/>
    <property type="project" value="InterPro"/>
</dbReference>
<dbReference type="CDD" id="cd00378">
    <property type="entry name" value="SHMT"/>
    <property type="match status" value="1"/>
</dbReference>
<dbReference type="Gene3D" id="3.90.1150.10">
    <property type="entry name" value="Aspartate Aminotransferase, domain 1"/>
    <property type="match status" value="1"/>
</dbReference>
<organism evidence="10 11">
    <name type="scientific">Perkinsus olseni</name>
    <name type="common">Perkinsus atlanticus</name>
    <dbReference type="NCBI Taxonomy" id="32597"/>
    <lineage>
        <taxon>Eukaryota</taxon>
        <taxon>Sar</taxon>
        <taxon>Alveolata</taxon>
        <taxon>Perkinsozoa</taxon>
        <taxon>Perkinsea</taxon>
        <taxon>Perkinsida</taxon>
        <taxon>Perkinsidae</taxon>
        <taxon>Perkinsus</taxon>
    </lineage>
</organism>
<gene>
    <name evidence="10" type="primary">SHMT1_3</name>
    <name evidence="10" type="ORF">FOL46_003298</name>
</gene>
<dbReference type="UniPathway" id="UPA00193"/>
<proteinExistence type="inferred from homology"/>
<evidence type="ECO:0000256" key="6">
    <source>
        <dbReference type="ARBA" id="ARBA00022898"/>
    </source>
</evidence>